<evidence type="ECO:0000313" key="1">
    <source>
        <dbReference type="EMBL" id="TGK78514.1"/>
    </source>
</evidence>
<accession>A0A4R9HZW6</accession>
<dbReference type="InterPro" id="IPR058183">
    <property type="entry name" value="LBF_2017-like_N"/>
</dbReference>
<dbReference type="InterPro" id="IPR058094">
    <property type="entry name" value="Ig-like_OmpL47-like"/>
</dbReference>
<comment type="caution">
    <text evidence="1">The sequence shown here is derived from an EMBL/GenBank/DDBJ whole genome shotgun (WGS) entry which is preliminary data.</text>
</comment>
<dbReference type="Proteomes" id="UP000298009">
    <property type="component" value="Unassembled WGS sequence"/>
</dbReference>
<dbReference type="EMBL" id="RQFK01000033">
    <property type="protein sequence ID" value="TGK78514.1"/>
    <property type="molecule type" value="Genomic_DNA"/>
</dbReference>
<name>A0A4R9HZW6_9LEPT</name>
<dbReference type="NCBIfam" id="NF047607">
    <property type="entry name" value="LBF_2017_Nterm"/>
    <property type="match status" value="1"/>
</dbReference>
<reference evidence="1" key="1">
    <citation type="journal article" date="2019" name="PLoS Negl. Trop. Dis.">
        <title>Revisiting the worldwide diversity of Leptospira species in the environment.</title>
        <authorList>
            <person name="Vincent A.T."/>
            <person name="Schiettekatte O."/>
            <person name="Bourhy P."/>
            <person name="Veyrier F.J."/>
            <person name="Picardeau M."/>
        </authorList>
    </citation>
    <scope>NUCLEOTIDE SEQUENCE [LARGE SCALE GENOMIC DNA]</scope>
    <source>
        <strain evidence="1">201800287</strain>
    </source>
</reference>
<sequence length="328" mass="36693">MNRNFLLILGIVFLTFSSLVSKPKRELRIAIDAEADANFELELWQEKPNENGDSIAPKPPESIQFKGNRITVTPKDDFEYFRVRRLGEYGAKGFWTQVYSTNVDPGSPLSVPKEYVATKKAFVPKTEPKKATSVISGDSFVIVKEKDESIRYLTKDHLTLNPTDDASGVAEIRYQMNRGHWNSSKAMTSVPVQEEGNYKFLYFSLDHAGNKEPIQVLDFIKDSTPPETKLNWVGQTASGKGGVKFLSPETKIKLTSKDRLSGTKDILVAYTCQSGNQSEFKPYTAEISIIELKATCKGSFQLFYYGIDNVGNEEAVKTLNIQLGSESN</sequence>
<dbReference type="AlphaFoldDB" id="A0A4R9HZW6"/>
<dbReference type="RefSeq" id="WP_135603044.1">
    <property type="nucleotide sequence ID" value="NZ_RQFK01000033.1"/>
</dbReference>
<dbReference type="NCBIfam" id="NF047446">
    <property type="entry name" value="barrel_OmpL47"/>
    <property type="match status" value="1"/>
</dbReference>
<gene>
    <name evidence="1" type="ORF">EHQ24_18375</name>
</gene>
<dbReference type="Gene3D" id="3.30.1920.20">
    <property type="match status" value="1"/>
</dbReference>
<protein>
    <submittedName>
        <fullName evidence="1">Uncharacterized protein</fullName>
    </submittedName>
</protein>
<organism evidence="1 2">
    <name type="scientific">Leptospira noumeaensis</name>
    <dbReference type="NCBI Taxonomy" id="2484964"/>
    <lineage>
        <taxon>Bacteria</taxon>
        <taxon>Pseudomonadati</taxon>
        <taxon>Spirochaetota</taxon>
        <taxon>Spirochaetia</taxon>
        <taxon>Leptospirales</taxon>
        <taxon>Leptospiraceae</taxon>
        <taxon>Leptospira</taxon>
    </lineage>
</organism>
<evidence type="ECO:0000313" key="2">
    <source>
        <dbReference type="Proteomes" id="UP000298009"/>
    </source>
</evidence>
<proteinExistence type="predicted"/>
<dbReference type="OrthoDB" id="337504at2"/>
<keyword evidence="2" id="KW-1185">Reference proteome</keyword>